<evidence type="ECO:0000259" key="1">
    <source>
        <dbReference type="Pfam" id="PF11575"/>
    </source>
</evidence>
<gene>
    <name evidence="2" type="ORF">NCTC10485_05023</name>
</gene>
<reference evidence="2 3" key="1">
    <citation type="submission" date="2018-12" db="EMBL/GenBank/DDBJ databases">
        <authorList>
            <consortium name="Pathogen Informatics"/>
        </authorList>
    </citation>
    <scope>NUCLEOTIDE SEQUENCE [LARGE SCALE GENOMIC DNA]</scope>
    <source>
        <strain evidence="2 3">NCTC10485</strain>
    </source>
</reference>
<name>A0A3S4VG20_MYCCI</name>
<dbReference type="OrthoDB" id="3290158at2"/>
<accession>A0A3S4VG20</accession>
<dbReference type="AlphaFoldDB" id="A0A3S4VG20"/>
<dbReference type="Pfam" id="PF11575">
    <property type="entry name" value="FhuF_C"/>
    <property type="match status" value="1"/>
</dbReference>
<dbReference type="InterPro" id="IPR024726">
    <property type="entry name" value="FhuF_C"/>
</dbReference>
<dbReference type="EMBL" id="LR134355">
    <property type="protein sequence ID" value="VEG50704.1"/>
    <property type="molecule type" value="Genomic_DNA"/>
</dbReference>
<sequence>MPDTDFELAHAPVADPEAVRAAVQDAVRFGPYFGWHVGPVTTVLSRRELHEPTQLRSLLDAVGVSVGSDEGRVVASTLHYGFAARCWSLTLGVWQRGGVVLDLDGLGYVVNPSGSVDLTLNDFRGWDGSALSASEVADVMAATVIADQFEGFHTALRAVARVADGLLWGNAASALSSGARRIAAGRSDDRVTPVATALLARHPLAGKMTAAATGPWRRNTCCLWYRTRDHTKCGDCPLVD</sequence>
<feature type="domain" description="Ferric siderophore reductase C-terminal" evidence="1">
    <location>
        <begin position="218"/>
        <end position="238"/>
    </location>
</feature>
<dbReference type="Proteomes" id="UP000282551">
    <property type="component" value="Chromosome"/>
</dbReference>
<keyword evidence="3" id="KW-1185">Reference proteome</keyword>
<evidence type="ECO:0000313" key="3">
    <source>
        <dbReference type="Proteomes" id="UP000282551"/>
    </source>
</evidence>
<evidence type="ECO:0000313" key="2">
    <source>
        <dbReference type="EMBL" id="VEG50704.1"/>
    </source>
</evidence>
<organism evidence="2 3">
    <name type="scientific">Mycolicibacterium chitae</name>
    <name type="common">Mycobacterium chitae</name>
    <dbReference type="NCBI Taxonomy" id="1792"/>
    <lineage>
        <taxon>Bacteria</taxon>
        <taxon>Bacillati</taxon>
        <taxon>Actinomycetota</taxon>
        <taxon>Actinomycetes</taxon>
        <taxon>Mycobacteriales</taxon>
        <taxon>Mycobacteriaceae</taxon>
        <taxon>Mycolicibacterium</taxon>
    </lineage>
</organism>
<protein>
    <submittedName>
        <fullName evidence="2">ABC transporter</fullName>
    </submittedName>
</protein>
<dbReference type="GO" id="GO:0051537">
    <property type="term" value="F:2 iron, 2 sulfur cluster binding"/>
    <property type="evidence" value="ECO:0007669"/>
    <property type="project" value="InterPro"/>
</dbReference>
<dbReference type="RefSeq" id="WP_126336261.1">
    <property type="nucleotide sequence ID" value="NZ_AP022604.1"/>
</dbReference>
<proteinExistence type="predicted"/>